<evidence type="ECO:0008006" key="2">
    <source>
        <dbReference type="Google" id="ProtNLM"/>
    </source>
</evidence>
<accession>A0A7S1LYU9</accession>
<reference evidence="1" key="1">
    <citation type="submission" date="2021-01" db="EMBL/GenBank/DDBJ databases">
        <authorList>
            <person name="Corre E."/>
            <person name="Pelletier E."/>
            <person name="Niang G."/>
            <person name="Scheremetjew M."/>
            <person name="Finn R."/>
            <person name="Kale V."/>
            <person name="Holt S."/>
            <person name="Cochrane G."/>
            <person name="Meng A."/>
            <person name="Brown T."/>
            <person name="Cohen L."/>
        </authorList>
    </citation>
    <scope>NUCLEOTIDE SEQUENCE</scope>
    <source>
        <strain evidence="1">OF101</strain>
    </source>
</reference>
<organism evidence="1">
    <name type="scientific">Alexandrium catenella</name>
    <name type="common">Red tide dinoflagellate</name>
    <name type="synonym">Gonyaulax catenella</name>
    <dbReference type="NCBI Taxonomy" id="2925"/>
    <lineage>
        <taxon>Eukaryota</taxon>
        <taxon>Sar</taxon>
        <taxon>Alveolata</taxon>
        <taxon>Dinophyceae</taxon>
        <taxon>Gonyaulacales</taxon>
        <taxon>Pyrocystaceae</taxon>
        <taxon>Alexandrium</taxon>
    </lineage>
</organism>
<evidence type="ECO:0000313" key="1">
    <source>
        <dbReference type="EMBL" id="CAD9117485.1"/>
    </source>
</evidence>
<sequence length="195" mass="21426">MALGEAERGMVLGLEACVRGTGNHIEDRAFEYSSGGNNVTYLNQFLQTEMPALTRHIRAVAQGAVAAAGFDAAIPRLGIRCIELLRYESAEGFSEVGFHEDGESTYTMVFMLSEPGHDYTGGSFEIIDNEGVSTQLERVDLGHGFLFDSERKHRVLSVSSGVRTVLVLEFWSLADSTSNDFRPGRQYGKPLKLDL</sequence>
<proteinExistence type="predicted"/>
<name>A0A7S1LYU9_ALECA</name>
<dbReference type="AlphaFoldDB" id="A0A7S1LYU9"/>
<protein>
    <recommendedName>
        <fullName evidence="2">Fe2OG dioxygenase domain-containing protein</fullName>
    </recommendedName>
</protein>
<dbReference type="EMBL" id="HBGE01025876">
    <property type="protein sequence ID" value="CAD9117485.1"/>
    <property type="molecule type" value="Transcribed_RNA"/>
</dbReference>
<gene>
    <name evidence="1" type="ORF">ACAT0790_LOCUS15571</name>
</gene>
<dbReference type="Gene3D" id="2.60.120.620">
    <property type="entry name" value="q2cbj1_9rhob like domain"/>
    <property type="match status" value="1"/>
</dbReference>